<feature type="compositionally biased region" description="Basic and acidic residues" evidence="11">
    <location>
        <begin position="116"/>
        <end position="126"/>
    </location>
</feature>
<dbReference type="GO" id="GO:0000981">
    <property type="term" value="F:DNA-binding transcription factor activity, RNA polymerase II-specific"/>
    <property type="evidence" value="ECO:0007669"/>
    <property type="project" value="TreeGrafter"/>
</dbReference>
<keyword evidence="4 10" id="KW-0863">Zinc-finger</keyword>
<dbReference type="GO" id="GO:0000978">
    <property type="term" value="F:RNA polymerase II cis-regulatory region sequence-specific DNA binding"/>
    <property type="evidence" value="ECO:0007669"/>
    <property type="project" value="TreeGrafter"/>
</dbReference>
<dbReference type="Gene3D" id="3.30.160.60">
    <property type="entry name" value="Classic Zinc Finger"/>
    <property type="match status" value="2"/>
</dbReference>
<dbReference type="PROSITE" id="PS50157">
    <property type="entry name" value="ZINC_FINGER_C2H2_2"/>
    <property type="match status" value="3"/>
</dbReference>
<evidence type="ECO:0000313" key="13">
    <source>
        <dbReference type="EMBL" id="CAI2366811.1"/>
    </source>
</evidence>
<dbReference type="AlphaFoldDB" id="A0AAD1UF45"/>
<evidence type="ECO:0000256" key="2">
    <source>
        <dbReference type="ARBA" id="ARBA00022723"/>
    </source>
</evidence>
<evidence type="ECO:0000256" key="9">
    <source>
        <dbReference type="ARBA" id="ARBA00023242"/>
    </source>
</evidence>
<evidence type="ECO:0000256" key="6">
    <source>
        <dbReference type="ARBA" id="ARBA00023015"/>
    </source>
</evidence>
<evidence type="ECO:0000256" key="7">
    <source>
        <dbReference type="ARBA" id="ARBA00023125"/>
    </source>
</evidence>
<keyword evidence="8" id="KW-0804">Transcription</keyword>
<dbReference type="PANTHER" id="PTHR23235">
    <property type="entry name" value="KRUEPPEL-LIKE TRANSCRIPTION FACTOR"/>
    <property type="match status" value="1"/>
</dbReference>
<evidence type="ECO:0000256" key="4">
    <source>
        <dbReference type="ARBA" id="ARBA00022771"/>
    </source>
</evidence>
<keyword evidence="3" id="KW-0677">Repeat</keyword>
<feature type="domain" description="C2H2-type" evidence="12">
    <location>
        <begin position="182"/>
        <end position="204"/>
    </location>
</feature>
<sequence length="242" mass="27930">MVYSSNPMMLPDSMLMVNLMLHITPLAPIPFSSARTENVQTKEHNGALRLHPAFEELLKICGFCPCDLSSKFEIPPLNEIVRGFIKEERNGLEREQESDITHSDSSKKHTTSSDRAISDPGHREGDEKLLHLHPHEIIYCLNPKTGRKVKKITCKIDGCGKTFEKKWNFKDHIRVHLGQKPYQCKICQRGFIQKGNLTKHMKKHNEGGLHSRKIHKCEFCSKRFTEKYNMKSHKKKCKLARS</sequence>
<evidence type="ECO:0000259" key="12">
    <source>
        <dbReference type="PROSITE" id="PS50157"/>
    </source>
</evidence>
<keyword evidence="5" id="KW-0862">Zinc</keyword>
<accession>A0AAD1UF45</accession>
<protein>
    <recommendedName>
        <fullName evidence="12">C2H2-type domain-containing protein</fullName>
    </recommendedName>
</protein>
<feature type="domain" description="C2H2-type" evidence="12">
    <location>
        <begin position="215"/>
        <end position="242"/>
    </location>
</feature>
<keyword evidence="14" id="KW-1185">Reference proteome</keyword>
<gene>
    <name evidence="13" type="ORF">ECRASSUSDP1_LOCUS8085</name>
</gene>
<evidence type="ECO:0000256" key="5">
    <source>
        <dbReference type="ARBA" id="ARBA00022833"/>
    </source>
</evidence>
<dbReference type="Proteomes" id="UP001295684">
    <property type="component" value="Unassembled WGS sequence"/>
</dbReference>
<evidence type="ECO:0000313" key="14">
    <source>
        <dbReference type="Proteomes" id="UP001295684"/>
    </source>
</evidence>
<dbReference type="InterPro" id="IPR036236">
    <property type="entry name" value="Znf_C2H2_sf"/>
</dbReference>
<dbReference type="PANTHER" id="PTHR23235:SF142">
    <property type="entry name" value="ZINC FINGER PROTEIN 384"/>
    <property type="match status" value="1"/>
</dbReference>
<comment type="subcellular location">
    <subcellularLocation>
        <location evidence="1">Nucleus</location>
    </subcellularLocation>
</comment>
<proteinExistence type="predicted"/>
<feature type="compositionally biased region" description="Basic and acidic residues" evidence="11">
    <location>
        <begin position="91"/>
        <end position="107"/>
    </location>
</feature>
<comment type="caution">
    <text evidence="13">The sequence shown here is derived from an EMBL/GenBank/DDBJ whole genome shotgun (WGS) entry which is preliminary data.</text>
</comment>
<dbReference type="InterPro" id="IPR013087">
    <property type="entry name" value="Znf_C2H2_type"/>
</dbReference>
<dbReference type="EMBL" id="CAMPGE010007893">
    <property type="protein sequence ID" value="CAI2366811.1"/>
    <property type="molecule type" value="Genomic_DNA"/>
</dbReference>
<dbReference type="Pfam" id="PF00096">
    <property type="entry name" value="zf-C2H2"/>
    <property type="match status" value="2"/>
</dbReference>
<dbReference type="GO" id="GO:0005634">
    <property type="term" value="C:nucleus"/>
    <property type="evidence" value="ECO:0007669"/>
    <property type="project" value="UniProtKB-SubCell"/>
</dbReference>
<dbReference type="SUPFAM" id="SSF57667">
    <property type="entry name" value="beta-beta-alpha zinc fingers"/>
    <property type="match status" value="2"/>
</dbReference>
<organism evidence="13 14">
    <name type="scientific">Euplotes crassus</name>
    <dbReference type="NCBI Taxonomy" id="5936"/>
    <lineage>
        <taxon>Eukaryota</taxon>
        <taxon>Sar</taxon>
        <taxon>Alveolata</taxon>
        <taxon>Ciliophora</taxon>
        <taxon>Intramacronucleata</taxon>
        <taxon>Spirotrichea</taxon>
        <taxon>Hypotrichia</taxon>
        <taxon>Euplotida</taxon>
        <taxon>Euplotidae</taxon>
        <taxon>Moneuplotes</taxon>
    </lineage>
</organism>
<reference evidence="13" key="1">
    <citation type="submission" date="2023-07" db="EMBL/GenBank/DDBJ databases">
        <authorList>
            <consortium name="AG Swart"/>
            <person name="Singh M."/>
            <person name="Singh A."/>
            <person name="Seah K."/>
            <person name="Emmerich C."/>
        </authorList>
    </citation>
    <scope>NUCLEOTIDE SEQUENCE</scope>
    <source>
        <strain evidence="13">DP1</strain>
    </source>
</reference>
<keyword evidence="6" id="KW-0805">Transcription regulation</keyword>
<feature type="domain" description="C2H2-type" evidence="12">
    <location>
        <begin position="152"/>
        <end position="181"/>
    </location>
</feature>
<evidence type="ECO:0000256" key="1">
    <source>
        <dbReference type="ARBA" id="ARBA00004123"/>
    </source>
</evidence>
<keyword evidence="7" id="KW-0238">DNA-binding</keyword>
<dbReference type="SMART" id="SM00355">
    <property type="entry name" value="ZnF_C2H2"/>
    <property type="match status" value="3"/>
</dbReference>
<keyword evidence="9" id="KW-0539">Nucleus</keyword>
<keyword evidence="2" id="KW-0479">Metal-binding</keyword>
<evidence type="ECO:0000256" key="11">
    <source>
        <dbReference type="SAM" id="MobiDB-lite"/>
    </source>
</evidence>
<evidence type="ECO:0000256" key="3">
    <source>
        <dbReference type="ARBA" id="ARBA00022737"/>
    </source>
</evidence>
<feature type="region of interest" description="Disordered" evidence="11">
    <location>
        <begin position="91"/>
        <end position="126"/>
    </location>
</feature>
<name>A0AAD1UF45_EUPCR</name>
<evidence type="ECO:0000256" key="10">
    <source>
        <dbReference type="PROSITE-ProRule" id="PRU00042"/>
    </source>
</evidence>
<evidence type="ECO:0000256" key="8">
    <source>
        <dbReference type="ARBA" id="ARBA00023163"/>
    </source>
</evidence>
<dbReference type="FunFam" id="3.30.160.60:FF:000325">
    <property type="entry name" value="ZFP90 zinc finger protein"/>
    <property type="match status" value="1"/>
</dbReference>
<dbReference type="PROSITE" id="PS00028">
    <property type="entry name" value="ZINC_FINGER_C2H2_1"/>
    <property type="match status" value="2"/>
</dbReference>
<dbReference type="GO" id="GO:0008270">
    <property type="term" value="F:zinc ion binding"/>
    <property type="evidence" value="ECO:0007669"/>
    <property type="project" value="UniProtKB-KW"/>
</dbReference>